<dbReference type="SUPFAM" id="SSF56112">
    <property type="entry name" value="Protein kinase-like (PK-like)"/>
    <property type="match status" value="1"/>
</dbReference>
<sequence length="244" mass="27712">MSHDSTDLQESFFTITQDDFPAHIYMRGKLSRPPRLEILDQWMSSVVDPVFDPPPHRSRRDRCYLEPNETPSVIPTASICTGMDRWSQVWLGAMLLSPNTSTTTVAIKIYQQCLFPGETSQDGAKLSKVEAFSYVKMKNLQGREVPWSYGFYNVHRSFKFLCYLSDKTGQFKLPHGEVAIGHVMEYIPAPTCALLLEQISSAEGLPLNNSMWESMIKSMAMAICRIHKCHVSHGDVNLQKYTPD</sequence>
<dbReference type="AlphaFoldDB" id="A0A4Y7PVU9"/>
<keyword evidence="2" id="KW-1185">Reference proteome</keyword>
<evidence type="ECO:0000313" key="1">
    <source>
        <dbReference type="EMBL" id="TDL19042.1"/>
    </source>
</evidence>
<dbReference type="OrthoDB" id="2803071at2759"/>
<dbReference type="VEuPathDB" id="FungiDB:BD410DRAFT_842443"/>
<gene>
    <name evidence="1" type="ORF">BD410DRAFT_842443</name>
</gene>
<accession>A0A4Y7PVU9</accession>
<evidence type="ECO:0008006" key="3">
    <source>
        <dbReference type="Google" id="ProtNLM"/>
    </source>
</evidence>
<protein>
    <recommendedName>
        <fullName evidence="3">Protein kinase domain-containing protein</fullName>
    </recommendedName>
</protein>
<dbReference type="Proteomes" id="UP000294933">
    <property type="component" value="Unassembled WGS sequence"/>
</dbReference>
<proteinExistence type="predicted"/>
<dbReference type="STRING" id="50990.A0A4Y7PVU9"/>
<name>A0A4Y7PVU9_9AGAM</name>
<dbReference type="InterPro" id="IPR011009">
    <property type="entry name" value="Kinase-like_dom_sf"/>
</dbReference>
<reference evidence="1 2" key="1">
    <citation type="submission" date="2018-06" db="EMBL/GenBank/DDBJ databases">
        <title>A transcriptomic atlas of mushroom development highlights an independent origin of complex multicellularity.</title>
        <authorList>
            <consortium name="DOE Joint Genome Institute"/>
            <person name="Krizsan K."/>
            <person name="Almasi E."/>
            <person name="Merenyi Z."/>
            <person name="Sahu N."/>
            <person name="Viragh M."/>
            <person name="Koszo T."/>
            <person name="Mondo S."/>
            <person name="Kiss B."/>
            <person name="Balint B."/>
            <person name="Kues U."/>
            <person name="Barry K."/>
            <person name="Hegedus J.C."/>
            <person name="Henrissat B."/>
            <person name="Johnson J."/>
            <person name="Lipzen A."/>
            <person name="Ohm R."/>
            <person name="Nagy I."/>
            <person name="Pangilinan J."/>
            <person name="Yan J."/>
            <person name="Xiong Y."/>
            <person name="Grigoriev I.V."/>
            <person name="Hibbett D.S."/>
            <person name="Nagy L.G."/>
        </authorList>
    </citation>
    <scope>NUCLEOTIDE SEQUENCE [LARGE SCALE GENOMIC DNA]</scope>
    <source>
        <strain evidence="1 2">SZMC22713</strain>
    </source>
</reference>
<dbReference type="EMBL" id="ML170201">
    <property type="protein sequence ID" value="TDL19042.1"/>
    <property type="molecule type" value="Genomic_DNA"/>
</dbReference>
<organism evidence="1 2">
    <name type="scientific">Rickenella mellea</name>
    <dbReference type="NCBI Taxonomy" id="50990"/>
    <lineage>
        <taxon>Eukaryota</taxon>
        <taxon>Fungi</taxon>
        <taxon>Dikarya</taxon>
        <taxon>Basidiomycota</taxon>
        <taxon>Agaricomycotina</taxon>
        <taxon>Agaricomycetes</taxon>
        <taxon>Hymenochaetales</taxon>
        <taxon>Rickenellaceae</taxon>
        <taxon>Rickenella</taxon>
    </lineage>
</organism>
<evidence type="ECO:0000313" key="2">
    <source>
        <dbReference type="Proteomes" id="UP000294933"/>
    </source>
</evidence>